<keyword evidence="5" id="KW-0915">Sodium</keyword>
<protein>
    <recommendedName>
        <fullName evidence="11">Cation/H+ exchanger transmembrane domain-containing protein</fullName>
    </recommendedName>
</protein>
<sequence length="301" mass="32857">MGTSVVMIFAGHAEENAGASLRVDDIDWSFILLTLAACIVGRFLNVFPLLSLCNCLRSPSNRIPVKYMGVIWVAGLRGSMAFALAKNWNYVGLHGASHRRLIESTTLVVILITTIVIGGLTGPLLSSLHLTGKYKDHSHLDQSDTDRSSATASESEETLSRLVQRSTRHADGELHGALAFPEEEQPKENNDGTGDEVPILTPRPQFHDDMSDDEEDPNLASPVRRATERSRGDSLTGAFFRNWQAFDTTYMQPVFGGYSQRPAASTSVDDLADMQPIFGGSLTPANPRPVDDAREEDKTAV</sequence>
<evidence type="ECO:0000256" key="4">
    <source>
        <dbReference type="ARBA" id="ARBA00022989"/>
    </source>
</evidence>
<evidence type="ECO:0000256" key="8">
    <source>
        <dbReference type="ARBA" id="ARBA00023201"/>
    </source>
</evidence>
<gene>
    <name evidence="12" type="ORF">PF002_g2084</name>
</gene>
<feature type="region of interest" description="Disordered" evidence="9">
    <location>
        <begin position="136"/>
        <end position="163"/>
    </location>
</feature>
<feature type="transmembrane region" description="Helical" evidence="10">
    <location>
        <begin position="105"/>
        <end position="125"/>
    </location>
</feature>
<evidence type="ECO:0000256" key="10">
    <source>
        <dbReference type="SAM" id="Phobius"/>
    </source>
</evidence>
<evidence type="ECO:0000256" key="2">
    <source>
        <dbReference type="ARBA" id="ARBA00022448"/>
    </source>
</evidence>
<keyword evidence="6" id="KW-0406">Ion transport</keyword>
<feature type="region of interest" description="Disordered" evidence="9">
    <location>
        <begin position="261"/>
        <end position="301"/>
    </location>
</feature>
<dbReference type="GO" id="GO:0015386">
    <property type="term" value="F:potassium:proton antiporter activity"/>
    <property type="evidence" value="ECO:0007669"/>
    <property type="project" value="TreeGrafter"/>
</dbReference>
<feature type="compositionally biased region" description="Basic and acidic residues" evidence="9">
    <location>
        <begin position="289"/>
        <end position="301"/>
    </location>
</feature>
<comment type="caution">
    <text evidence="12">The sequence shown here is derived from an EMBL/GenBank/DDBJ whole genome shotgun (WGS) entry which is preliminary data.</text>
</comment>
<feature type="domain" description="Cation/H+ exchanger transmembrane" evidence="11">
    <location>
        <begin position="26"/>
        <end position="125"/>
    </location>
</feature>
<dbReference type="Proteomes" id="UP000440367">
    <property type="component" value="Unassembled WGS sequence"/>
</dbReference>
<evidence type="ECO:0000256" key="9">
    <source>
        <dbReference type="SAM" id="MobiDB-lite"/>
    </source>
</evidence>
<feature type="transmembrane region" description="Helical" evidence="10">
    <location>
        <begin position="65"/>
        <end position="85"/>
    </location>
</feature>
<proteinExistence type="predicted"/>
<dbReference type="InterPro" id="IPR006153">
    <property type="entry name" value="Cation/H_exchanger_TM"/>
</dbReference>
<dbReference type="GO" id="GO:0005886">
    <property type="term" value="C:plasma membrane"/>
    <property type="evidence" value="ECO:0007669"/>
    <property type="project" value="TreeGrafter"/>
</dbReference>
<organism evidence="12 13">
    <name type="scientific">Phytophthora fragariae</name>
    <dbReference type="NCBI Taxonomy" id="53985"/>
    <lineage>
        <taxon>Eukaryota</taxon>
        <taxon>Sar</taxon>
        <taxon>Stramenopiles</taxon>
        <taxon>Oomycota</taxon>
        <taxon>Peronosporomycetes</taxon>
        <taxon>Peronosporales</taxon>
        <taxon>Peronosporaceae</taxon>
        <taxon>Phytophthora</taxon>
    </lineage>
</organism>
<evidence type="ECO:0000256" key="3">
    <source>
        <dbReference type="ARBA" id="ARBA00022692"/>
    </source>
</evidence>
<keyword evidence="7 10" id="KW-0472">Membrane</keyword>
<evidence type="ECO:0000256" key="7">
    <source>
        <dbReference type="ARBA" id="ARBA00023136"/>
    </source>
</evidence>
<dbReference type="PANTHER" id="PTHR10110:SF187">
    <property type="entry name" value="SODIUM_HYDROGEN EXCHANGER"/>
    <property type="match status" value="1"/>
</dbReference>
<name>A0A6A4AGQ0_9STRA</name>
<dbReference type="GO" id="GO:0098719">
    <property type="term" value="P:sodium ion import across plasma membrane"/>
    <property type="evidence" value="ECO:0007669"/>
    <property type="project" value="TreeGrafter"/>
</dbReference>
<feature type="region of interest" description="Disordered" evidence="9">
    <location>
        <begin position="176"/>
        <end position="231"/>
    </location>
</feature>
<keyword evidence="3 10" id="KW-0812">Transmembrane</keyword>
<dbReference type="PANTHER" id="PTHR10110">
    <property type="entry name" value="SODIUM/HYDROGEN EXCHANGER"/>
    <property type="match status" value="1"/>
</dbReference>
<evidence type="ECO:0000313" key="13">
    <source>
        <dbReference type="Proteomes" id="UP000440367"/>
    </source>
</evidence>
<evidence type="ECO:0000256" key="6">
    <source>
        <dbReference type="ARBA" id="ARBA00023065"/>
    </source>
</evidence>
<evidence type="ECO:0000256" key="5">
    <source>
        <dbReference type="ARBA" id="ARBA00023053"/>
    </source>
</evidence>
<dbReference type="Pfam" id="PF00999">
    <property type="entry name" value="Na_H_Exchanger"/>
    <property type="match status" value="1"/>
</dbReference>
<dbReference type="EMBL" id="QXGD01000052">
    <property type="protein sequence ID" value="KAE9256007.1"/>
    <property type="molecule type" value="Genomic_DNA"/>
</dbReference>
<evidence type="ECO:0000259" key="11">
    <source>
        <dbReference type="Pfam" id="PF00999"/>
    </source>
</evidence>
<evidence type="ECO:0000313" key="12">
    <source>
        <dbReference type="EMBL" id="KAE9256007.1"/>
    </source>
</evidence>
<feature type="compositionally biased region" description="Basic and acidic residues" evidence="9">
    <location>
        <begin position="136"/>
        <end position="147"/>
    </location>
</feature>
<keyword evidence="2" id="KW-0813">Transport</keyword>
<accession>A0A6A4AGQ0</accession>
<keyword evidence="8" id="KW-0739">Sodium transport</keyword>
<reference evidence="12 13" key="1">
    <citation type="submission" date="2018-08" db="EMBL/GenBank/DDBJ databases">
        <title>Genomic investigation of the strawberry pathogen Phytophthora fragariae indicates pathogenicity is determined by transcriptional variation in three key races.</title>
        <authorList>
            <person name="Adams T.M."/>
            <person name="Armitage A.D."/>
            <person name="Sobczyk M.K."/>
            <person name="Bates H.J."/>
            <person name="Dunwell J.M."/>
            <person name="Nellist C.F."/>
            <person name="Harrison R.J."/>
        </authorList>
    </citation>
    <scope>NUCLEOTIDE SEQUENCE [LARGE SCALE GENOMIC DNA]</scope>
    <source>
        <strain evidence="12 13">BC-1</strain>
    </source>
</reference>
<dbReference type="GO" id="GO:0051453">
    <property type="term" value="P:regulation of intracellular pH"/>
    <property type="evidence" value="ECO:0007669"/>
    <property type="project" value="TreeGrafter"/>
</dbReference>
<keyword evidence="4 10" id="KW-1133">Transmembrane helix</keyword>
<dbReference type="InterPro" id="IPR018422">
    <property type="entry name" value="Cation/H_exchanger_CPA1"/>
</dbReference>
<comment type="subcellular location">
    <subcellularLocation>
        <location evidence="1">Membrane</location>
        <topology evidence="1">Multi-pass membrane protein</topology>
    </subcellularLocation>
</comment>
<evidence type="ECO:0000256" key="1">
    <source>
        <dbReference type="ARBA" id="ARBA00004141"/>
    </source>
</evidence>
<dbReference type="GO" id="GO:0015385">
    <property type="term" value="F:sodium:proton antiporter activity"/>
    <property type="evidence" value="ECO:0007669"/>
    <property type="project" value="InterPro"/>
</dbReference>
<feature type="transmembrane region" description="Helical" evidence="10">
    <location>
        <begin position="30"/>
        <end position="53"/>
    </location>
</feature>
<dbReference type="AlphaFoldDB" id="A0A6A4AGQ0"/>